<reference evidence="1" key="2">
    <citation type="submission" date="2020-09" db="EMBL/GenBank/DDBJ databases">
        <authorList>
            <person name="Sun Q."/>
            <person name="Kim S."/>
        </authorList>
    </citation>
    <scope>NUCLEOTIDE SEQUENCE</scope>
    <source>
        <strain evidence="1">KCTC 32437</strain>
    </source>
</reference>
<accession>A0A918RWF1</accession>
<protein>
    <submittedName>
        <fullName evidence="1">Uncharacterized protein</fullName>
    </submittedName>
</protein>
<dbReference type="EMBL" id="BMZE01000001">
    <property type="protein sequence ID" value="GHA11306.1"/>
    <property type="molecule type" value="Genomic_DNA"/>
</dbReference>
<evidence type="ECO:0000313" key="2">
    <source>
        <dbReference type="Proteomes" id="UP000646579"/>
    </source>
</evidence>
<organism evidence="1 2">
    <name type="scientific">Devosia pacifica</name>
    <dbReference type="NCBI Taxonomy" id="1335967"/>
    <lineage>
        <taxon>Bacteria</taxon>
        <taxon>Pseudomonadati</taxon>
        <taxon>Pseudomonadota</taxon>
        <taxon>Alphaproteobacteria</taxon>
        <taxon>Hyphomicrobiales</taxon>
        <taxon>Devosiaceae</taxon>
        <taxon>Devosia</taxon>
    </lineage>
</organism>
<evidence type="ECO:0000313" key="1">
    <source>
        <dbReference type="EMBL" id="GHA11306.1"/>
    </source>
</evidence>
<name>A0A918RWF1_9HYPH</name>
<reference evidence="1" key="1">
    <citation type="journal article" date="2014" name="Int. J. Syst. Evol. Microbiol.">
        <title>Complete genome sequence of Corynebacterium casei LMG S-19264T (=DSM 44701T), isolated from a smear-ripened cheese.</title>
        <authorList>
            <consortium name="US DOE Joint Genome Institute (JGI-PGF)"/>
            <person name="Walter F."/>
            <person name="Albersmeier A."/>
            <person name="Kalinowski J."/>
            <person name="Ruckert C."/>
        </authorList>
    </citation>
    <scope>NUCLEOTIDE SEQUENCE</scope>
    <source>
        <strain evidence="1">KCTC 32437</strain>
    </source>
</reference>
<proteinExistence type="predicted"/>
<gene>
    <name evidence="1" type="ORF">GCM10007989_02010</name>
</gene>
<keyword evidence="2" id="KW-1185">Reference proteome</keyword>
<sequence>MALSADWFKAQYIKGARSGRSGNPLKVAPGTLIGSEVNADGYLACRYIAFRLGHLYQTLMGAVIEDKPMADLCGAEFMTSDGRLPKDAARIGRRRVVDALTLLSSAHEAWMDIAEGKAQPRSYAVGPLLNHMRPTQLSAANENARAKGKHYLLGAA</sequence>
<comment type="caution">
    <text evidence="1">The sequence shown here is derived from an EMBL/GenBank/DDBJ whole genome shotgun (WGS) entry which is preliminary data.</text>
</comment>
<dbReference type="AlphaFoldDB" id="A0A918RWF1"/>
<dbReference type="Proteomes" id="UP000646579">
    <property type="component" value="Unassembled WGS sequence"/>
</dbReference>